<evidence type="ECO:0000259" key="2">
    <source>
        <dbReference type="PROSITE" id="PS50931"/>
    </source>
</evidence>
<dbReference type="InterPro" id="IPR058163">
    <property type="entry name" value="LysR-type_TF_proteobact-type"/>
</dbReference>
<dbReference type="InterPro" id="IPR036388">
    <property type="entry name" value="WH-like_DNA-bd_sf"/>
</dbReference>
<dbReference type="SUPFAM" id="SSF46785">
    <property type="entry name" value="Winged helix' DNA-binding domain"/>
    <property type="match status" value="1"/>
</dbReference>
<keyword evidence="4" id="KW-1185">Reference proteome</keyword>
<reference evidence="3" key="1">
    <citation type="submission" date="2022-11" db="EMBL/GenBank/DDBJ databases">
        <authorList>
            <person name="Coimbra C."/>
        </authorList>
    </citation>
    <scope>NUCLEOTIDE SEQUENCE</scope>
    <source>
        <strain evidence="3">Jales19</strain>
    </source>
</reference>
<dbReference type="InterPro" id="IPR000847">
    <property type="entry name" value="LysR_HTH_N"/>
</dbReference>
<dbReference type="InterPro" id="IPR036390">
    <property type="entry name" value="WH_DNA-bd_sf"/>
</dbReference>
<sequence length="71" mass="7541">MRGGDHAELKAFATVVTHGGFAHAAEGLRIPASTLCQTIRQLEARLGLRLLNRTTRSLSLTGAARPRSGDS</sequence>
<dbReference type="Proteomes" id="UP001152178">
    <property type="component" value="Unassembled WGS sequence"/>
</dbReference>
<dbReference type="PROSITE" id="PS50931">
    <property type="entry name" value="HTH_LYSR"/>
    <property type="match status" value="1"/>
</dbReference>
<comment type="similarity">
    <text evidence="1">Belongs to the LysR transcriptional regulatory family.</text>
</comment>
<evidence type="ECO:0000313" key="3">
    <source>
        <dbReference type="EMBL" id="MCZ8546921.1"/>
    </source>
</evidence>
<evidence type="ECO:0000256" key="1">
    <source>
        <dbReference type="ARBA" id="ARBA00009437"/>
    </source>
</evidence>
<feature type="domain" description="HTH lysR-type" evidence="2">
    <location>
        <begin position="9"/>
        <end position="61"/>
    </location>
</feature>
<accession>A0ABT4QZ98</accession>
<dbReference type="Gene3D" id="1.10.10.10">
    <property type="entry name" value="Winged helix-like DNA-binding domain superfamily/Winged helix DNA-binding domain"/>
    <property type="match status" value="1"/>
</dbReference>
<dbReference type="PANTHER" id="PTHR30537">
    <property type="entry name" value="HTH-TYPE TRANSCRIPTIONAL REGULATOR"/>
    <property type="match status" value="1"/>
</dbReference>
<organism evidence="3 4">
    <name type="scientific">Mesorhizobium qingshengii</name>
    <dbReference type="NCBI Taxonomy" id="1165689"/>
    <lineage>
        <taxon>Bacteria</taxon>
        <taxon>Pseudomonadati</taxon>
        <taxon>Pseudomonadota</taxon>
        <taxon>Alphaproteobacteria</taxon>
        <taxon>Hyphomicrobiales</taxon>
        <taxon>Phyllobacteriaceae</taxon>
        <taxon>Mesorhizobium</taxon>
    </lineage>
</organism>
<dbReference type="Pfam" id="PF00126">
    <property type="entry name" value="HTH_1"/>
    <property type="match status" value="1"/>
</dbReference>
<name>A0ABT4QZ98_9HYPH</name>
<protein>
    <submittedName>
        <fullName evidence="3">LysR family transcriptional regulator</fullName>
    </submittedName>
</protein>
<dbReference type="RefSeq" id="WP_269907257.1">
    <property type="nucleotide sequence ID" value="NZ_JAPFQA010000011.1"/>
</dbReference>
<dbReference type="EMBL" id="JAPFQA010000011">
    <property type="protein sequence ID" value="MCZ8546921.1"/>
    <property type="molecule type" value="Genomic_DNA"/>
</dbReference>
<gene>
    <name evidence="3" type="ORF">OOJ09_22265</name>
</gene>
<comment type="caution">
    <text evidence="3">The sequence shown here is derived from an EMBL/GenBank/DDBJ whole genome shotgun (WGS) entry which is preliminary data.</text>
</comment>
<evidence type="ECO:0000313" key="4">
    <source>
        <dbReference type="Proteomes" id="UP001152178"/>
    </source>
</evidence>
<dbReference type="PANTHER" id="PTHR30537:SF5">
    <property type="entry name" value="HTH-TYPE TRANSCRIPTIONAL ACTIVATOR TTDR-RELATED"/>
    <property type="match status" value="1"/>
</dbReference>
<proteinExistence type="inferred from homology"/>